<dbReference type="InterPro" id="IPR043519">
    <property type="entry name" value="NT_sf"/>
</dbReference>
<dbReference type="EMBL" id="WERX01000018">
    <property type="protein sequence ID" value="MDV7694504.1"/>
    <property type="molecule type" value="Genomic_DNA"/>
</dbReference>
<reference evidence="1" key="1">
    <citation type="submission" date="2019-10" db="EMBL/GenBank/DDBJ databases">
        <title>Malate fermentation in French cider.</title>
        <authorList>
            <person name="Cousin F.J."/>
            <person name="Medina Fernandez S."/>
            <person name="Misery B."/>
            <person name="Laplace J.-M."/>
            <person name="Cretenet M."/>
        </authorList>
    </citation>
    <scope>NUCLEOTIDE SEQUENCE</scope>
    <source>
        <strain evidence="1">UCMA15901</strain>
    </source>
</reference>
<dbReference type="SUPFAM" id="SSF81301">
    <property type="entry name" value="Nucleotidyltransferase"/>
    <property type="match status" value="1"/>
</dbReference>
<sequence>MLRTDFVNDNQRSMLMITTDLDKLIKLASDNKNIIAIGTEGASNDSTQISDEWTDLDVTLFVREPAREDGWWWLQQLGEPTIVQFIETQDLFGPHSGRWFSWLTRYTGTRRIDFKMTSVQAEAAYLSNDTLNTIVWRQNKGRVPPRKTNAQSHFIPLPDQDSFQEHVREFYWCAGNVVKGLARQNLVYANEQFNRYVRPELLTLLEMRATMQQNGRFDAGVTGKFIEPTLSAVEKTQLSATYQQTSLPETKASLRKVLQLYRGVSEQISGNYNFDLPKTITKVYQQFNMWLSA</sequence>
<evidence type="ECO:0000313" key="1">
    <source>
        <dbReference type="EMBL" id="MDV7694504.1"/>
    </source>
</evidence>
<name>A0AAP5WDV7_9LACO</name>
<organism evidence="1 2">
    <name type="scientific">Pediococcus parvulus</name>
    <dbReference type="NCBI Taxonomy" id="54062"/>
    <lineage>
        <taxon>Bacteria</taxon>
        <taxon>Bacillati</taxon>
        <taxon>Bacillota</taxon>
        <taxon>Bacilli</taxon>
        <taxon>Lactobacillales</taxon>
        <taxon>Lactobacillaceae</taxon>
        <taxon>Pediococcus</taxon>
    </lineage>
</organism>
<dbReference type="Proteomes" id="UP001275867">
    <property type="component" value="Unassembled WGS sequence"/>
</dbReference>
<evidence type="ECO:0008006" key="3">
    <source>
        <dbReference type="Google" id="ProtNLM"/>
    </source>
</evidence>
<comment type="caution">
    <text evidence="1">The sequence shown here is derived from an EMBL/GenBank/DDBJ whole genome shotgun (WGS) entry which is preliminary data.</text>
</comment>
<accession>A0AAP5WDV7</accession>
<evidence type="ECO:0000313" key="2">
    <source>
        <dbReference type="Proteomes" id="UP001275867"/>
    </source>
</evidence>
<dbReference type="SUPFAM" id="SSF81631">
    <property type="entry name" value="PAP/OAS1 substrate-binding domain"/>
    <property type="match status" value="1"/>
</dbReference>
<dbReference type="AlphaFoldDB" id="A0AAP5WDV7"/>
<proteinExistence type="predicted"/>
<gene>
    <name evidence="1" type="ORF">GA842_06370</name>
</gene>
<protein>
    <recommendedName>
        <fullName evidence="3">Aminoglycoside 6-adenylyltransferase</fullName>
    </recommendedName>
</protein>
<dbReference type="Gene3D" id="3.30.460.10">
    <property type="entry name" value="Beta Polymerase, domain 2"/>
    <property type="match status" value="1"/>
</dbReference>
<dbReference type="Gene3D" id="1.20.120.330">
    <property type="entry name" value="Nucleotidyltransferases domain 2"/>
    <property type="match status" value="1"/>
</dbReference>
<dbReference type="InterPro" id="IPR007530">
    <property type="entry name" value="Aminoglycoside_adenylylTfrase"/>
</dbReference>
<dbReference type="Pfam" id="PF04439">
    <property type="entry name" value="Adenyl_transf"/>
    <property type="match status" value="1"/>
</dbReference>